<evidence type="ECO:0000313" key="4">
    <source>
        <dbReference type="Proteomes" id="UP000293360"/>
    </source>
</evidence>
<dbReference type="STRING" id="155417.A0A4Q4T4K4"/>
<dbReference type="PROSITE" id="PS50090">
    <property type="entry name" value="MYB_LIKE"/>
    <property type="match status" value="1"/>
</dbReference>
<evidence type="ECO:0000313" key="3">
    <source>
        <dbReference type="EMBL" id="RYO97241.1"/>
    </source>
</evidence>
<accession>A0A4Q4T4K4</accession>
<dbReference type="OrthoDB" id="3439209at2759"/>
<feature type="region of interest" description="Disordered" evidence="1">
    <location>
        <begin position="118"/>
        <end position="146"/>
    </location>
</feature>
<feature type="compositionally biased region" description="Polar residues" evidence="1">
    <location>
        <begin position="293"/>
        <end position="316"/>
    </location>
</feature>
<feature type="compositionally biased region" description="Basic and acidic residues" evidence="1">
    <location>
        <begin position="393"/>
        <end position="404"/>
    </location>
</feature>
<dbReference type="InterPro" id="IPR001005">
    <property type="entry name" value="SANT/Myb"/>
</dbReference>
<dbReference type="EMBL" id="QJNU01000494">
    <property type="protein sequence ID" value="RYO97241.1"/>
    <property type="molecule type" value="Genomic_DNA"/>
</dbReference>
<name>A0A4Q4T4K4_9PEZI</name>
<organism evidence="3 4">
    <name type="scientific">Monosporascus ibericus</name>
    <dbReference type="NCBI Taxonomy" id="155417"/>
    <lineage>
        <taxon>Eukaryota</taxon>
        <taxon>Fungi</taxon>
        <taxon>Dikarya</taxon>
        <taxon>Ascomycota</taxon>
        <taxon>Pezizomycotina</taxon>
        <taxon>Sordariomycetes</taxon>
        <taxon>Xylariomycetidae</taxon>
        <taxon>Xylariales</taxon>
        <taxon>Xylariales incertae sedis</taxon>
        <taxon>Monosporascus</taxon>
    </lineage>
</organism>
<comment type="caution">
    <text evidence="3">The sequence shown here is derived from an EMBL/GenBank/DDBJ whole genome shotgun (WGS) entry which is preliminary data.</text>
</comment>
<evidence type="ECO:0000256" key="1">
    <source>
        <dbReference type="SAM" id="MobiDB-lite"/>
    </source>
</evidence>
<feature type="region of interest" description="Disordered" evidence="1">
    <location>
        <begin position="233"/>
        <end position="350"/>
    </location>
</feature>
<feature type="compositionally biased region" description="Low complexity" evidence="1">
    <location>
        <begin position="333"/>
        <end position="345"/>
    </location>
</feature>
<evidence type="ECO:0000259" key="2">
    <source>
        <dbReference type="PROSITE" id="PS50090"/>
    </source>
</evidence>
<feature type="compositionally biased region" description="Polar residues" evidence="1">
    <location>
        <begin position="264"/>
        <end position="283"/>
    </location>
</feature>
<keyword evidence="4" id="KW-1185">Reference proteome</keyword>
<reference evidence="3 4" key="1">
    <citation type="submission" date="2018-06" db="EMBL/GenBank/DDBJ databases">
        <title>Complete Genomes of Monosporascus.</title>
        <authorList>
            <person name="Robinson A.J."/>
            <person name="Natvig D.O."/>
        </authorList>
    </citation>
    <scope>NUCLEOTIDE SEQUENCE [LARGE SCALE GENOMIC DNA]</scope>
    <source>
        <strain evidence="3 4">CBS 110550</strain>
    </source>
</reference>
<feature type="region of interest" description="Disordered" evidence="1">
    <location>
        <begin position="370"/>
        <end position="404"/>
    </location>
</feature>
<feature type="domain" description="Myb-like" evidence="2">
    <location>
        <begin position="439"/>
        <end position="504"/>
    </location>
</feature>
<protein>
    <recommendedName>
        <fullName evidence="2">Myb-like domain-containing protein</fullName>
    </recommendedName>
</protein>
<proteinExistence type="predicted"/>
<feature type="compositionally biased region" description="Polar residues" evidence="1">
    <location>
        <begin position="128"/>
        <end position="146"/>
    </location>
</feature>
<gene>
    <name evidence="3" type="ORF">DL764_007341</name>
</gene>
<dbReference type="Proteomes" id="UP000293360">
    <property type="component" value="Unassembled WGS sequence"/>
</dbReference>
<sequence length="510" mass="56758">MFIRQLPPQIAWVGHSPNEEPFASQSQFDSCRPRALATGQIFYQGLHHVAHNDPRIWSAVLSQPRPLRTMADENWFDHMADRGDDPYMIEGTYNYSYSGIGLDAPNTRTQTTSAYVSAENGGRDLSPNHFQQNKESSGNEQMFWSSIPSTNAYPPHHLGASVDSRNHAPWQTYDATGMNQFGSYPAFHDGLLGASWDPNSMPVLGEPLECDQISPTTTYSSFSSSAASKAMGSLAVDSMSRRESVPRDSQMAHPGSRDYPPTISPQQLHINHSPTPTSSSESVHTALLAGDNSDPSSSAFNKSHQRNLFPSKASSNRSRRELPNKPTKLRHGQSASQAAYAQSAADESAMPPQRNAYHHELTHRSKLAQLKPRPGGSALSEAPSGTLPSQSTRRSEKDEFLIRSKESGMKYREIRERGGFKEAESTLRGRYRSLTKSKEARVRNPQWQENDLHLLRKAVHKLARGSELPSAKIPWKEVAKYIVDHGGSYHFGNSTCRKRWDDLVAQGKEF</sequence>
<dbReference type="AlphaFoldDB" id="A0A4Q4T4K4"/>